<keyword evidence="10" id="KW-1185">Reference proteome</keyword>
<feature type="domain" description="ABC transmembrane type-1" evidence="8">
    <location>
        <begin position="94"/>
        <end position="281"/>
    </location>
</feature>
<dbReference type="InterPro" id="IPR035906">
    <property type="entry name" value="MetI-like_sf"/>
</dbReference>
<dbReference type="Gene3D" id="1.10.3720.10">
    <property type="entry name" value="MetI-like"/>
    <property type="match status" value="1"/>
</dbReference>
<name>A0A369KNR9_9BACT</name>
<keyword evidence="4 7" id="KW-0812">Transmembrane</keyword>
<dbReference type="InterPro" id="IPR000515">
    <property type="entry name" value="MetI-like"/>
</dbReference>
<dbReference type="GO" id="GO:0005886">
    <property type="term" value="C:plasma membrane"/>
    <property type="evidence" value="ECO:0007669"/>
    <property type="project" value="UniProtKB-SubCell"/>
</dbReference>
<evidence type="ECO:0000313" key="9">
    <source>
        <dbReference type="EMBL" id="RDB35498.1"/>
    </source>
</evidence>
<dbReference type="PROSITE" id="PS50928">
    <property type="entry name" value="ABC_TM1"/>
    <property type="match status" value="1"/>
</dbReference>
<dbReference type="PANTHER" id="PTHR30043:SF1">
    <property type="entry name" value="ABC TRANSPORT SYSTEM PERMEASE PROTEIN P69"/>
    <property type="match status" value="1"/>
</dbReference>
<dbReference type="SUPFAM" id="SSF161098">
    <property type="entry name" value="MetI-like"/>
    <property type="match status" value="1"/>
</dbReference>
<comment type="similarity">
    <text evidence="7">Belongs to the binding-protein-dependent transport system permease family.</text>
</comment>
<reference evidence="9" key="1">
    <citation type="submission" date="2018-04" db="EMBL/GenBank/DDBJ databases">
        <title>Draft genome sequence of the Candidatus Spirobacillus cienkowskii, a pathogen of freshwater Daphnia species, reconstructed from hemolymph metagenomic reads.</title>
        <authorList>
            <person name="Bresciani L."/>
            <person name="Lemos L.N."/>
            <person name="Wale N."/>
            <person name="Lin J.Y."/>
            <person name="Fernandes G.R."/>
            <person name="Duffy M.A."/>
            <person name="Rodrigues J.M."/>
        </authorList>
    </citation>
    <scope>NUCLEOTIDE SEQUENCE [LARGE SCALE GENOMIC DNA]</scope>
    <source>
        <strain evidence="9">Binning01</strain>
    </source>
</reference>
<evidence type="ECO:0000313" key="10">
    <source>
        <dbReference type="Proteomes" id="UP000253934"/>
    </source>
</evidence>
<comment type="caution">
    <text evidence="9">The sequence shown here is derived from an EMBL/GenBank/DDBJ whole genome shotgun (WGS) entry which is preliminary data.</text>
</comment>
<keyword evidence="3" id="KW-1003">Cell membrane</keyword>
<evidence type="ECO:0000256" key="1">
    <source>
        <dbReference type="ARBA" id="ARBA00004651"/>
    </source>
</evidence>
<feature type="transmembrane region" description="Helical" evidence="7">
    <location>
        <begin position="150"/>
        <end position="173"/>
    </location>
</feature>
<dbReference type="GO" id="GO:0015416">
    <property type="term" value="F:ABC-type phosphonate transporter activity"/>
    <property type="evidence" value="ECO:0007669"/>
    <property type="project" value="InterPro"/>
</dbReference>
<dbReference type="Proteomes" id="UP000253934">
    <property type="component" value="Unassembled WGS sequence"/>
</dbReference>
<evidence type="ECO:0000256" key="4">
    <source>
        <dbReference type="ARBA" id="ARBA00022692"/>
    </source>
</evidence>
<proteinExistence type="inferred from homology"/>
<keyword evidence="2 7" id="KW-0813">Transport</keyword>
<keyword evidence="5 7" id="KW-1133">Transmembrane helix</keyword>
<evidence type="ECO:0000259" key="8">
    <source>
        <dbReference type="PROSITE" id="PS50928"/>
    </source>
</evidence>
<dbReference type="AlphaFoldDB" id="A0A369KNR9"/>
<feature type="transmembrane region" description="Helical" evidence="7">
    <location>
        <begin position="208"/>
        <end position="226"/>
    </location>
</feature>
<evidence type="ECO:0000256" key="5">
    <source>
        <dbReference type="ARBA" id="ARBA00022989"/>
    </source>
</evidence>
<sequence length="289" mass="31943">MTLITGLILIEASVQRIFQVEGLLGAGRLFLQLTCGIPGVGETVGSISLYECLKWLLNQIVFLHNLIFTNQIEFFSAQCVPNDLGYFTNALGKLAESIYLAFVATFFSLPIAFILSFLASRNLTRQSFLTRVSYFIVRSMMNITRSIEPLIWAILFSVWIGIGPFAGSLALLVHSVASLVKQYSEAVESVENGPMEALQATGANRLQVVWYAVVPQVVLPFLAFTIYRWDINVRMATVIGLVGGGGIGSLLIQEQMLARWTQVGSLAFLIFLVVWGMDYLSAKVREAIQ</sequence>
<gene>
    <name evidence="9" type="primary">phnE</name>
    <name evidence="9" type="ORF">DCC88_09975</name>
</gene>
<protein>
    <submittedName>
        <fullName evidence="9">Phosphonate ABC transporter, permease protein PhnE</fullName>
    </submittedName>
</protein>
<evidence type="ECO:0000256" key="7">
    <source>
        <dbReference type="RuleBase" id="RU363032"/>
    </source>
</evidence>
<comment type="subcellular location">
    <subcellularLocation>
        <location evidence="1 7">Cell membrane</location>
        <topology evidence="1 7">Multi-pass membrane protein</topology>
    </subcellularLocation>
</comment>
<feature type="transmembrane region" description="Helical" evidence="7">
    <location>
        <begin position="98"/>
        <end position="119"/>
    </location>
</feature>
<accession>A0A369KNR9</accession>
<dbReference type="EMBL" id="QOVW01000084">
    <property type="protein sequence ID" value="RDB35498.1"/>
    <property type="molecule type" value="Genomic_DNA"/>
</dbReference>
<dbReference type="CDD" id="cd06261">
    <property type="entry name" value="TM_PBP2"/>
    <property type="match status" value="1"/>
</dbReference>
<keyword evidence="6 7" id="KW-0472">Membrane</keyword>
<dbReference type="Pfam" id="PF00528">
    <property type="entry name" value="BPD_transp_1"/>
    <property type="match status" value="1"/>
</dbReference>
<evidence type="ECO:0000256" key="6">
    <source>
        <dbReference type="ARBA" id="ARBA00023136"/>
    </source>
</evidence>
<dbReference type="PANTHER" id="PTHR30043">
    <property type="entry name" value="PHOSPHONATES TRANSPORT SYSTEM PERMEASE PROTEIN"/>
    <property type="match status" value="1"/>
</dbReference>
<feature type="transmembrane region" description="Helical" evidence="7">
    <location>
        <begin position="258"/>
        <end position="280"/>
    </location>
</feature>
<evidence type="ECO:0000256" key="2">
    <source>
        <dbReference type="ARBA" id="ARBA00022448"/>
    </source>
</evidence>
<feature type="transmembrane region" description="Helical" evidence="7">
    <location>
        <begin position="233"/>
        <end position="252"/>
    </location>
</feature>
<evidence type="ECO:0000256" key="3">
    <source>
        <dbReference type="ARBA" id="ARBA00022475"/>
    </source>
</evidence>
<dbReference type="NCBIfam" id="TIGR01097">
    <property type="entry name" value="PhnE"/>
    <property type="match status" value="1"/>
</dbReference>
<organism evidence="9 10">
    <name type="scientific">Spirobacillus cienkowskii</name>
    <dbReference type="NCBI Taxonomy" id="495820"/>
    <lineage>
        <taxon>Bacteria</taxon>
        <taxon>Pseudomonadati</taxon>
        <taxon>Bdellovibrionota</taxon>
        <taxon>Oligoflexia</taxon>
        <taxon>Silvanigrellales</taxon>
        <taxon>Spirobacillus</taxon>
    </lineage>
</organism>
<dbReference type="InterPro" id="IPR005769">
    <property type="entry name" value="PhnE/PtxC"/>
</dbReference>